<comment type="caution">
    <text evidence="2">The sequence shown here is derived from an EMBL/GenBank/DDBJ whole genome shotgun (WGS) entry which is preliminary data.</text>
</comment>
<dbReference type="RefSeq" id="WP_346242415.1">
    <property type="nucleotide sequence ID" value="NZ_JAZHYP010000006.1"/>
</dbReference>
<feature type="domain" description="DUF5689" evidence="1">
    <location>
        <begin position="278"/>
        <end position="452"/>
    </location>
</feature>
<proteinExistence type="predicted"/>
<name>A0ABV0AC69_9FLAO</name>
<evidence type="ECO:0000313" key="2">
    <source>
        <dbReference type="EMBL" id="MEN3324618.1"/>
    </source>
</evidence>
<gene>
    <name evidence="2" type="ORF">VP395_12825</name>
</gene>
<dbReference type="Pfam" id="PF18942">
    <property type="entry name" value="DUF5689"/>
    <property type="match status" value="1"/>
</dbReference>
<evidence type="ECO:0000259" key="1">
    <source>
        <dbReference type="Pfam" id="PF18942"/>
    </source>
</evidence>
<dbReference type="Proteomes" id="UP001416393">
    <property type="component" value="Unassembled WGS sequence"/>
</dbReference>
<keyword evidence="3" id="KW-1185">Reference proteome</keyword>
<dbReference type="Gene3D" id="2.60.40.2030">
    <property type="match status" value="1"/>
</dbReference>
<accession>A0ABV0AC69</accession>
<reference evidence="2 3" key="1">
    <citation type="submission" date="2024-01" db="EMBL/GenBank/DDBJ databases">
        <title>Mariniflexile litorale sp. nov., isolated from the shallow sediments of the Sea of Japan.</title>
        <authorList>
            <person name="Romanenko L."/>
            <person name="Bystritskaya E."/>
            <person name="Isaeva M."/>
        </authorList>
    </citation>
    <scope>NUCLEOTIDE SEQUENCE [LARGE SCALE GENOMIC DNA]</scope>
    <source>
        <strain evidence="2 3">KCTC 32427</strain>
    </source>
</reference>
<dbReference type="InterPro" id="IPR043744">
    <property type="entry name" value="DUF5689"/>
</dbReference>
<organism evidence="2 3">
    <name type="scientific">Mariniflexile soesokkakense</name>
    <dbReference type="NCBI Taxonomy" id="1343160"/>
    <lineage>
        <taxon>Bacteria</taxon>
        <taxon>Pseudomonadati</taxon>
        <taxon>Bacteroidota</taxon>
        <taxon>Flavobacteriia</taxon>
        <taxon>Flavobacteriales</taxon>
        <taxon>Flavobacteriaceae</taxon>
        <taxon>Mariniflexile</taxon>
    </lineage>
</organism>
<evidence type="ECO:0000313" key="3">
    <source>
        <dbReference type="Proteomes" id="UP001416393"/>
    </source>
</evidence>
<dbReference type="EMBL" id="JAZHYP010000006">
    <property type="protein sequence ID" value="MEN3324618.1"/>
    <property type="molecule type" value="Genomic_DNA"/>
</dbReference>
<protein>
    <submittedName>
        <fullName evidence="2">DUF5689 domain-containing protein</fullName>
    </submittedName>
</protein>
<dbReference type="SUPFAM" id="SSF141072">
    <property type="entry name" value="CalX-like"/>
    <property type="match status" value="1"/>
</dbReference>
<dbReference type="InterPro" id="IPR038081">
    <property type="entry name" value="CalX-like_sf"/>
</dbReference>
<sequence length="469" mass="51484">MKTQNFIRLLHYFLFSLILLNCSEDEENYLVDSSKISFANPAYTIEPGMSSTTIHLKLNTKAITNGIITVELSGSALYNTDYTTIPQAINNKIDIKILPKTKDTSFVVHRSNQNLTTEKKINLKLKNPTTGFSLGNNIASEVKLTAQIPTGNKLNFDTAAGTVSEGNSTGIVIGLNTTNTVSNGSHARVKLIVPEGIVYGTHFKTEPVPVLNEISLEFNQNAQSTSFKITPINDNLVLGDYSIEFEIIEATGGLEIGANKVFTATILENDNATGVINTIAQLRSKFNENQNNWYLPAEYLIEGVITSNGNTADNNSVYIQDATAGILIRFNTPSIFHLGDKIRLNLANATGTYINGQKAINQVSLNGFAKYSENIFVEAETITMAQFRSGNYEGKKVEIENVYFLNADNKETFYGQKIIRHGADMAAVITYATAYFSNFLVPQGTLSITGIAGDWGALMPQKYSHDINY</sequence>